<name>A0ABW1MM06_9ACTN</name>
<comment type="caution">
    <text evidence="2">The sequence shown here is derived from an EMBL/GenBank/DDBJ whole genome shotgun (WGS) entry which is preliminary data.</text>
</comment>
<sequence length="189" mass="20372">MRRPFYIWPALLLTAVSVTGCGTSGKPPAKTSSGHSASLAPLRIEDMDEGSVCERALTQKQQDDLGVWEAEPMSGKGEVSCYFSMTPDEENAAGYVVALFENEKALLGNVDGTDPMPTKAVPVTVKGRMAARQVMYGEEWSAGVTVDIGQGRFLYVERYSPGHVVTEKELNAQVVEAAEKVLGNLESRG</sequence>
<dbReference type="PROSITE" id="PS51257">
    <property type="entry name" value="PROKAR_LIPOPROTEIN"/>
    <property type="match status" value="1"/>
</dbReference>
<accession>A0ABW1MM06</accession>
<proteinExistence type="predicted"/>
<keyword evidence="1" id="KW-0732">Signal</keyword>
<keyword evidence="3" id="KW-1185">Reference proteome</keyword>
<evidence type="ECO:0000256" key="1">
    <source>
        <dbReference type="SAM" id="SignalP"/>
    </source>
</evidence>
<dbReference type="EMBL" id="JBHSPX010000004">
    <property type="protein sequence ID" value="MFC6064382.1"/>
    <property type="molecule type" value="Genomic_DNA"/>
</dbReference>
<evidence type="ECO:0000313" key="2">
    <source>
        <dbReference type="EMBL" id="MFC6064382.1"/>
    </source>
</evidence>
<evidence type="ECO:0000313" key="3">
    <source>
        <dbReference type="Proteomes" id="UP001596139"/>
    </source>
</evidence>
<evidence type="ECO:0008006" key="4">
    <source>
        <dbReference type="Google" id="ProtNLM"/>
    </source>
</evidence>
<gene>
    <name evidence="2" type="ORF">ACFP4F_17765</name>
</gene>
<feature type="signal peptide" evidence="1">
    <location>
        <begin position="1"/>
        <end position="20"/>
    </location>
</feature>
<organism evidence="2 3">
    <name type="scientific">Streptomyces ochraceiscleroticus</name>
    <dbReference type="NCBI Taxonomy" id="47761"/>
    <lineage>
        <taxon>Bacteria</taxon>
        <taxon>Bacillati</taxon>
        <taxon>Actinomycetota</taxon>
        <taxon>Actinomycetes</taxon>
        <taxon>Kitasatosporales</taxon>
        <taxon>Streptomycetaceae</taxon>
        <taxon>Streptomyces</taxon>
    </lineage>
</organism>
<dbReference type="RefSeq" id="WP_157848968.1">
    <property type="nucleotide sequence ID" value="NZ_JBHSPX010000004.1"/>
</dbReference>
<protein>
    <recommendedName>
        <fullName evidence="4">DUF3558 domain-containing protein</fullName>
    </recommendedName>
</protein>
<dbReference type="Proteomes" id="UP001596139">
    <property type="component" value="Unassembled WGS sequence"/>
</dbReference>
<feature type="chain" id="PRO_5045574889" description="DUF3558 domain-containing protein" evidence="1">
    <location>
        <begin position="21"/>
        <end position="189"/>
    </location>
</feature>
<reference evidence="3" key="1">
    <citation type="journal article" date="2019" name="Int. J. Syst. Evol. Microbiol.">
        <title>The Global Catalogue of Microorganisms (GCM) 10K type strain sequencing project: providing services to taxonomists for standard genome sequencing and annotation.</title>
        <authorList>
            <consortium name="The Broad Institute Genomics Platform"/>
            <consortium name="The Broad Institute Genome Sequencing Center for Infectious Disease"/>
            <person name="Wu L."/>
            <person name="Ma J."/>
        </authorList>
    </citation>
    <scope>NUCLEOTIDE SEQUENCE [LARGE SCALE GENOMIC DNA]</scope>
    <source>
        <strain evidence="3">CGMCC 1.15180</strain>
    </source>
</reference>